<gene>
    <name evidence="4" type="ORF">BB560_005798</name>
</gene>
<keyword evidence="5" id="KW-1185">Reference proteome</keyword>
<dbReference type="InterPro" id="IPR000387">
    <property type="entry name" value="Tyr_Pase_dom"/>
</dbReference>
<dbReference type="EMBL" id="MBFS01002488">
    <property type="protein sequence ID" value="PVU96573.1"/>
    <property type="molecule type" value="Genomic_DNA"/>
</dbReference>
<dbReference type="AlphaFoldDB" id="A0A2T9YW54"/>
<feature type="domain" description="Tyrosine-protein phosphatase" evidence="2">
    <location>
        <begin position="61"/>
        <end position="378"/>
    </location>
</feature>
<dbReference type="Gene3D" id="3.90.190.10">
    <property type="entry name" value="Protein tyrosine phosphatase superfamily"/>
    <property type="match status" value="1"/>
</dbReference>
<evidence type="ECO:0000256" key="1">
    <source>
        <dbReference type="ARBA" id="ARBA00009649"/>
    </source>
</evidence>
<dbReference type="PROSITE" id="PS50055">
    <property type="entry name" value="TYR_PHOSPHATASE_PTP"/>
    <property type="match status" value="1"/>
</dbReference>
<comment type="similarity">
    <text evidence="1">Belongs to the protein-tyrosine phosphatase family. Non-receptor class subfamily.</text>
</comment>
<dbReference type="PRINTS" id="PR00700">
    <property type="entry name" value="PRTYPHPHTASE"/>
</dbReference>
<accession>A0A2T9YW54</accession>
<evidence type="ECO:0000313" key="4">
    <source>
        <dbReference type="EMBL" id="PVU96573.1"/>
    </source>
</evidence>
<dbReference type="GO" id="GO:0004725">
    <property type="term" value="F:protein tyrosine phosphatase activity"/>
    <property type="evidence" value="ECO:0007669"/>
    <property type="project" value="InterPro"/>
</dbReference>
<dbReference type="PROSITE" id="PS00383">
    <property type="entry name" value="TYR_PHOSPHATASE_1"/>
    <property type="match status" value="1"/>
</dbReference>
<dbReference type="PANTHER" id="PTHR19134:SF449">
    <property type="entry name" value="TYROSINE-PROTEIN PHOSPHATASE 1"/>
    <property type="match status" value="1"/>
</dbReference>
<dbReference type="PROSITE" id="PS50056">
    <property type="entry name" value="TYR_PHOSPHATASE_2"/>
    <property type="match status" value="1"/>
</dbReference>
<dbReference type="SMART" id="SM00404">
    <property type="entry name" value="PTPc_motif"/>
    <property type="match status" value="1"/>
</dbReference>
<name>A0A2T9YW54_9FUNG</name>
<dbReference type="InterPro" id="IPR003595">
    <property type="entry name" value="Tyr_Pase_cat"/>
</dbReference>
<organism evidence="4 5">
    <name type="scientific">Smittium megazygosporum</name>
    <dbReference type="NCBI Taxonomy" id="133381"/>
    <lineage>
        <taxon>Eukaryota</taxon>
        <taxon>Fungi</taxon>
        <taxon>Fungi incertae sedis</taxon>
        <taxon>Zoopagomycota</taxon>
        <taxon>Kickxellomycotina</taxon>
        <taxon>Harpellomycetes</taxon>
        <taxon>Harpellales</taxon>
        <taxon>Legeriomycetaceae</taxon>
        <taxon>Smittium</taxon>
    </lineage>
</organism>
<dbReference type="InterPro" id="IPR050348">
    <property type="entry name" value="Protein-Tyr_Phosphatase"/>
</dbReference>
<dbReference type="SUPFAM" id="SSF52799">
    <property type="entry name" value="(Phosphotyrosine protein) phosphatases II"/>
    <property type="match status" value="1"/>
</dbReference>
<evidence type="ECO:0000259" key="3">
    <source>
        <dbReference type="PROSITE" id="PS50056"/>
    </source>
</evidence>
<dbReference type="Proteomes" id="UP000245609">
    <property type="component" value="Unassembled WGS sequence"/>
</dbReference>
<dbReference type="STRING" id="133381.A0A2T9YW54"/>
<dbReference type="InterPro" id="IPR016130">
    <property type="entry name" value="Tyr_Pase_AS"/>
</dbReference>
<dbReference type="InterPro" id="IPR000242">
    <property type="entry name" value="PTP_cat"/>
</dbReference>
<proteinExistence type="inferred from homology"/>
<dbReference type="CDD" id="cd18533">
    <property type="entry name" value="PTP_fungal"/>
    <property type="match status" value="1"/>
</dbReference>
<reference evidence="4 5" key="1">
    <citation type="journal article" date="2018" name="MBio">
        <title>Comparative Genomics Reveals the Core Gene Toolbox for the Fungus-Insect Symbiosis.</title>
        <authorList>
            <person name="Wang Y."/>
            <person name="Stata M."/>
            <person name="Wang W."/>
            <person name="Stajich J.E."/>
            <person name="White M.M."/>
            <person name="Moncalvo J.M."/>
        </authorList>
    </citation>
    <scope>NUCLEOTIDE SEQUENCE [LARGE SCALE GENOMIC DNA]</scope>
    <source>
        <strain evidence="4 5">SC-DP-2</strain>
    </source>
</reference>
<dbReference type="Pfam" id="PF00102">
    <property type="entry name" value="Y_phosphatase"/>
    <property type="match status" value="1"/>
</dbReference>
<protein>
    <recommendedName>
        <fullName evidence="6">Protein-tyrosine-phosphatase</fullName>
    </recommendedName>
</protein>
<evidence type="ECO:0008006" key="6">
    <source>
        <dbReference type="Google" id="ProtNLM"/>
    </source>
</evidence>
<sequence length="386" mass="44658">MGRSKKSFKKIISDFTNGVPDFPTGIAFSHLSRIQREMVSGDEYNLFIEPFMYSHSQMLHNIPKNRYSNIFPFDYNRVRLGRQNIPKPPLKFPIHFGQIDYKPFDILPTEKLTKEELGIVEELIESTPTTPGDEFINASWILPPSDISEQAFIATQGPKKGTVGDFWQMIYENKSPFIIMLAKLVEGYKPKCHQYWPTEENPVINAKGLTVRYLEESDLFYGSAVFRTFMIVPEKQSNSTDSSANPTKPHIVRQIQYFNWPDSSTPRNDRDIIEIANFVNKFISLLKEKNQLSNSTTLGDDNISINPAHPIVVHCSAGVGRTGTFIVLYTILDYFKNSNDDYPGDLIMDLTFFFRLQRIYMVQTIRQYEFLYFLFSTYFENLSKNN</sequence>
<evidence type="ECO:0000259" key="2">
    <source>
        <dbReference type="PROSITE" id="PS50055"/>
    </source>
</evidence>
<dbReference type="InterPro" id="IPR029021">
    <property type="entry name" value="Prot-tyrosine_phosphatase-like"/>
</dbReference>
<evidence type="ECO:0000313" key="5">
    <source>
        <dbReference type="Proteomes" id="UP000245609"/>
    </source>
</evidence>
<dbReference type="PANTHER" id="PTHR19134">
    <property type="entry name" value="RECEPTOR-TYPE TYROSINE-PROTEIN PHOSPHATASE"/>
    <property type="match status" value="1"/>
</dbReference>
<comment type="caution">
    <text evidence="4">The sequence shown here is derived from an EMBL/GenBank/DDBJ whole genome shotgun (WGS) entry which is preliminary data.</text>
</comment>
<feature type="domain" description="Tyrosine specific protein phosphatases" evidence="3">
    <location>
        <begin position="280"/>
        <end position="369"/>
    </location>
</feature>
<dbReference type="SMART" id="SM00194">
    <property type="entry name" value="PTPc"/>
    <property type="match status" value="1"/>
</dbReference>
<dbReference type="OrthoDB" id="10253954at2759"/>